<protein>
    <submittedName>
        <fullName evidence="1">Unannotated protein</fullName>
    </submittedName>
</protein>
<evidence type="ECO:0000313" key="1">
    <source>
        <dbReference type="EMBL" id="CAB4959485.1"/>
    </source>
</evidence>
<organism evidence="1">
    <name type="scientific">freshwater metagenome</name>
    <dbReference type="NCBI Taxonomy" id="449393"/>
    <lineage>
        <taxon>unclassified sequences</taxon>
        <taxon>metagenomes</taxon>
        <taxon>ecological metagenomes</taxon>
    </lineage>
</organism>
<name>A0A6J7KVA9_9ZZZZ</name>
<dbReference type="EMBL" id="CAFBMK010000459">
    <property type="protein sequence ID" value="CAB4959485.1"/>
    <property type="molecule type" value="Genomic_DNA"/>
</dbReference>
<dbReference type="AlphaFoldDB" id="A0A6J7KVA9"/>
<proteinExistence type="predicted"/>
<dbReference type="Pfam" id="PF21850">
    <property type="entry name" value="DUF6909"/>
    <property type="match status" value="1"/>
</dbReference>
<gene>
    <name evidence="1" type="ORF">UFOPK3564_03965</name>
</gene>
<accession>A0A6J7KVA9</accession>
<reference evidence="1" key="1">
    <citation type="submission" date="2020-05" db="EMBL/GenBank/DDBJ databases">
        <authorList>
            <person name="Chiriac C."/>
            <person name="Salcher M."/>
            <person name="Ghai R."/>
            <person name="Kavagutti S V."/>
        </authorList>
    </citation>
    <scope>NUCLEOTIDE SEQUENCE</scope>
</reference>
<dbReference type="InterPro" id="IPR054204">
    <property type="entry name" value="DUF6909"/>
</dbReference>
<sequence>MTERFATPPPGGTDRTYGLSDEVGLYHRTYTTLLRSTGETRLKVLEPSHVAMGSSLHPMAGREEIDLGAFLYAVRRLPDAIAEARLVVLGQERTQFEEAGIDLGSWPPAEAPARRRLWHVGGDTLAVLMASSSDVDDLVPTLVAFQIEWNAIRAHLRGSGRVEVPVVPAELAEAVGGTEDDWTRLQESWGAQFEERLRGMRDRRCDLRLRSLGMNHVGYARVTRDWWRPVSDAMTKAELHERPVYFVSSNTHALVNLVSGIARQNADGLLREVERHGPDDLRLELDRIREGRSEGSLENLLYFAARGAFERHPEDRIAAENRVGVIDLLPQGALRVPAQVMALDRLEVEHLDPRLGDVDAAALRASDAVIVNIDYPLGSSAYNILREVAVDVSRLRGVYVLGKAATLNADVGDVMISGVVHDEHTRTTYWLDNAFAVEDLQGDLRYGTGLDNQKAVTVRSTFLQNRDHLDFYYREAYTVVEMEAGPFCAAVHELADADRHPVGDAVSLTRTPLDFGVIHYASDTPYTQARTLGARGLSFFGMDSTYAGSLAILRRILRLEGAMGRA</sequence>